<dbReference type="Proteomes" id="UP000095282">
    <property type="component" value="Unplaced"/>
</dbReference>
<dbReference type="AlphaFoldDB" id="A0A1I7TA59"/>
<organism evidence="2 3">
    <name type="scientific">Caenorhabditis tropicalis</name>
    <dbReference type="NCBI Taxonomy" id="1561998"/>
    <lineage>
        <taxon>Eukaryota</taxon>
        <taxon>Metazoa</taxon>
        <taxon>Ecdysozoa</taxon>
        <taxon>Nematoda</taxon>
        <taxon>Chromadorea</taxon>
        <taxon>Rhabditida</taxon>
        <taxon>Rhabditina</taxon>
        <taxon>Rhabditomorpha</taxon>
        <taxon>Rhabditoidea</taxon>
        <taxon>Rhabditidae</taxon>
        <taxon>Peloderinae</taxon>
        <taxon>Caenorhabditis</taxon>
    </lineage>
</organism>
<accession>A0A1I7TA59</accession>
<feature type="region of interest" description="Disordered" evidence="1">
    <location>
        <begin position="17"/>
        <end position="98"/>
    </location>
</feature>
<sequence>MDSFELNIETWLPSSFKRQERRREKLQQIQKQTRSAAKNAKSAEDVESSWPDLVSDVLEQKRKGDRRRLEVSRRSDVKRSLATSHSRGSDQNLFDGRKVDDDGWWDATTMDQSTTMMGQRQGNRT</sequence>
<evidence type="ECO:0000256" key="1">
    <source>
        <dbReference type="SAM" id="MobiDB-lite"/>
    </source>
</evidence>
<feature type="compositionally biased region" description="Polar residues" evidence="1">
    <location>
        <begin position="81"/>
        <end position="92"/>
    </location>
</feature>
<reference evidence="3" key="1">
    <citation type="submission" date="2016-11" db="UniProtKB">
        <authorList>
            <consortium name="WormBaseParasite"/>
        </authorList>
    </citation>
    <scope>IDENTIFICATION</scope>
</reference>
<keyword evidence="2" id="KW-1185">Reference proteome</keyword>
<protein>
    <submittedName>
        <fullName evidence="3">Snurportin1 domain-containing protein</fullName>
    </submittedName>
</protein>
<evidence type="ECO:0000313" key="3">
    <source>
        <dbReference type="WBParaSite" id="Csp11.Scaffold562.g3925.t1"/>
    </source>
</evidence>
<name>A0A1I7TA59_9PELO</name>
<dbReference type="WBParaSite" id="Csp11.Scaffold562.g3925.t1">
    <property type="protein sequence ID" value="Csp11.Scaffold562.g3925.t1"/>
    <property type="gene ID" value="Csp11.Scaffold562.g3925"/>
</dbReference>
<evidence type="ECO:0000313" key="2">
    <source>
        <dbReference type="Proteomes" id="UP000095282"/>
    </source>
</evidence>
<feature type="compositionally biased region" description="Basic and acidic residues" evidence="1">
    <location>
        <begin position="58"/>
        <end position="79"/>
    </location>
</feature>
<feature type="compositionally biased region" description="Basic and acidic residues" evidence="1">
    <location>
        <begin position="17"/>
        <end position="26"/>
    </location>
</feature>
<proteinExistence type="predicted"/>